<evidence type="ECO:0000256" key="1">
    <source>
        <dbReference type="ARBA" id="ARBA00004990"/>
    </source>
</evidence>
<dbReference type="EC" id="6.3.2.1" evidence="3"/>
<sequence>MGYLHEGHLSLVQEARRRADVVVASIYVNPTQFSATEDFGVYPNSRAEDRRRLEEAGVGATFEPATLYATGRSSGASGDHANVVGMGAPAAGAHETWVEVTRLQTGLCGGSRPHFFRGVATVVAKLFNIVEPDVAVFGRKDYQQWRVLTRMARDLDFAVEVVGLPLVREPDGLAMSSRNALLDSNARKRALSISESLRWAEEACSRGEAPGVQVLRQGVADRISAAGGRVDYVEVVDADELVPVEELDARPVLVAVAAFFGSVRLMDNLELQGS</sequence>
<gene>
    <name evidence="12" type="ORF">WJX81_002708</name>
</gene>
<proteinExistence type="inferred from homology"/>
<dbReference type="Gene3D" id="3.40.50.620">
    <property type="entry name" value="HUPs"/>
    <property type="match status" value="1"/>
</dbReference>
<dbReference type="SUPFAM" id="SSF52374">
    <property type="entry name" value="Nucleotidylyl transferase"/>
    <property type="match status" value="1"/>
</dbReference>
<dbReference type="Gene3D" id="3.30.1300.10">
    <property type="entry name" value="Pantoate-beta-alanine ligase, C-terminal domain"/>
    <property type="match status" value="1"/>
</dbReference>
<evidence type="ECO:0000256" key="9">
    <source>
        <dbReference type="ARBA" id="ARBA00029902"/>
    </source>
</evidence>
<keyword evidence="8" id="KW-0067">ATP-binding</keyword>
<evidence type="ECO:0000313" key="13">
    <source>
        <dbReference type="Proteomes" id="UP001445335"/>
    </source>
</evidence>
<comment type="caution">
    <text evidence="12">The sequence shown here is derived from an EMBL/GenBank/DDBJ whole genome shotgun (WGS) entry which is preliminary data.</text>
</comment>
<evidence type="ECO:0000313" key="12">
    <source>
        <dbReference type="EMBL" id="KAK9837099.1"/>
    </source>
</evidence>
<evidence type="ECO:0000256" key="11">
    <source>
        <dbReference type="ARBA" id="ARBA00048258"/>
    </source>
</evidence>
<dbReference type="InterPro" id="IPR003721">
    <property type="entry name" value="Pantoate_ligase"/>
</dbReference>
<reference evidence="12 13" key="1">
    <citation type="journal article" date="2024" name="Nat. Commun.">
        <title>Phylogenomics reveals the evolutionary origins of lichenization in chlorophyte algae.</title>
        <authorList>
            <person name="Puginier C."/>
            <person name="Libourel C."/>
            <person name="Otte J."/>
            <person name="Skaloud P."/>
            <person name="Haon M."/>
            <person name="Grisel S."/>
            <person name="Petersen M."/>
            <person name="Berrin J.G."/>
            <person name="Delaux P.M."/>
            <person name="Dal Grande F."/>
            <person name="Keller J."/>
        </authorList>
    </citation>
    <scope>NUCLEOTIDE SEQUENCE [LARGE SCALE GENOMIC DNA]</scope>
    <source>
        <strain evidence="12 13">SAG 245.80</strain>
    </source>
</reference>
<evidence type="ECO:0000256" key="10">
    <source>
        <dbReference type="ARBA" id="ARBA00032806"/>
    </source>
</evidence>
<dbReference type="EMBL" id="JALJOU010000023">
    <property type="protein sequence ID" value="KAK9837099.1"/>
    <property type="molecule type" value="Genomic_DNA"/>
</dbReference>
<keyword evidence="6" id="KW-0566">Pantothenate biosynthesis</keyword>
<keyword evidence="5" id="KW-0436">Ligase</keyword>
<dbReference type="AlphaFoldDB" id="A0AAW1RTT9"/>
<dbReference type="PANTHER" id="PTHR21299">
    <property type="entry name" value="CYTIDYLATE KINASE/PANTOATE-BETA-ALANINE LIGASE"/>
    <property type="match status" value="1"/>
</dbReference>
<dbReference type="NCBIfam" id="TIGR00018">
    <property type="entry name" value="panC"/>
    <property type="match status" value="1"/>
</dbReference>
<evidence type="ECO:0000256" key="5">
    <source>
        <dbReference type="ARBA" id="ARBA00022598"/>
    </source>
</evidence>
<organism evidence="12 13">
    <name type="scientific">Elliptochloris bilobata</name>
    <dbReference type="NCBI Taxonomy" id="381761"/>
    <lineage>
        <taxon>Eukaryota</taxon>
        <taxon>Viridiplantae</taxon>
        <taxon>Chlorophyta</taxon>
        <taxon>core chlorophytes</taxon>
        <taxon>Trebouxiophyceae</taxon>
        <taxon>Trebouxiophyceae incertae sedis</taxon>
        <taxon>Elliptochloris clade</taxon>
        <taxon>Elliptochloris</taxon>
    </lineage>
</organism>
<evidence type="ECO:0000256" key="6">
    <source>
        <dbReference type="ARBA" id="ARBA00022655"/>
    </source>
</evidence>
<protein>
    <recommendedName>
        <fullName evidence="4">Pantoate--beta-alanine ligase</fullName>
        <ecNumber evidence="3">6.3.2.1</ecNumber>
    </recommendedName>
    <alternativeName>
        <fullName evidence="10">Pantoate-activating enzyme</fullName>
    </alternativeName>
    <alternativeName>
        <fullName evidence="9">Pantothenate synthetase</fullName>
    </alternativeName>
</protein>
<evidence type="ECO:0000256" key="7">
    <source>
        <dbReference type="ARBA" id="ARBA00022741"/>
    </source>
</evidence>
<accession>A0AAW1RTT9</accession>
<dbReference type="HAMAP" id="MF_00158">
    <property type="entry name" value="PanC"/>
    <property type="match status" value="1"/>
</dbReference>
<name>A0AAW1RTT9_9CHLO</name>
<evidence type="ECO:0000256" key="4">
    <source>
        <dbReference type="ARBA" id="ARBA00015647"/>
    </source>
</evidence>
<dbReference type="GO" id="GO:0004592">
    <property type="term" value="F:pantoate-beta-alanine ligase activity"/>
    <property type="evidence" value="ECO:0007669"/>
    <property type="project" value="UniProtKB-EC"/>
</dbReference>
<dbReference type="GO" id="GO:0005524">
    <property type="term" value="F:ATP binding"/>
    <property type="evidence" value="ECO:0007669"/>
    <property type="project" value="UniProtKB-KW"/>
</dbReference>
<comment type="catalytic activity">
    <reaction evidence="11">
        <text>(R)-pantoate + beta-alanine + ATP = (R)-pantothenate + AMP + diphosphate + H(+)</text>
        <dbReference type="Rhea" id="RHEA:10912"/>
        <dbReference type="ChEBI" id="CHEBI:15378"/>
        <dbReference type="ChEBI" id="CHEBI:15980"/>
        <dbReference type="ChEBI" id="CHEBI:29032"/>
        <dbReference type="ChEBI" id="CHEBI:30616"/>
        <dbReference type="ChEBI" id="CHEBI:33019"/>
        <dbReference type="ChEBI" id="CHEBI:57966"/>
        <dbReference type="ChEBI" id="CHEBI:456215"/>
        <dbReference type="EC" id="6.3.2.1"/>
    </reaction>
</comment>
<dbReference type="PANTHER" id="PTHR21299:SF1">
    <property type="entry name" value="PANTOATE--BETA-ALANINE LIGASE"/>
    <property type="match status" value="1"/>
</dbReference>
<dbReference type="InterPro" id="IPR042176">
    <property type="entry name" value="Pantoate_ligase_C"/>
</dbReference>
<evidence type="ECO:0000256" key="8">
    <source>
        <dbReference type="ARBA" id="ARBA00022840"/>
    </source>
</evidence>
<keyword evidence="7" id="KW-0547">Nucleotide-binding</keyword>
<dbReference type="GO" id="GO:0015940">
    <property type="term" value="P:pantothenate biosynthetic process"/>
    <property type="evidence" value="ECO:0007669"/>
    <property type="project" value="UniProtKB-KW"/>
</dbReference>
<evidence type="ECO:0000256" key="2">
    <source>
        <dbReference type="ARBA" id="ARBA00009256"/>
    </source>
</evidence>
<comment type="pathway">
    <text evidence="1">Cofactor biosynthesis; (R)-pantothenate biosynthesis; (R)-pantothenate from (R)-pantoate and beta-alanine: step 1/1.</text>
</comment>
<dbReference type="Pfam" id="PF02569">
    <property type="entry name" value="Pantoate_ligase"/>
    <property type="match status" value="1"/>
</dbReference>
<evidence type="ECO:0000256" key="3">
    <source>
        <dbReference type="ARBA" id="ARBA00012219"/>
    </source>
</evidence>
<dbReference type="Proteomes" id="UP001445335">
    <property type="component" value="Unassembled WGS sequence"/>
</dbReference>
<dbReference type="GO" id="GO:0005829">
    <property type="term" value="C:cytosol"/>
    <property type="evidence" value="ECO:0007669"/>
    <property type="project" value="TreeGrafter"/>
</dbReference>
<comment type="similarity">
    <text evidence="2">Belongs to the pantothenate synthetase family.</text>
</comment>
<dbReference type="InterPro" id="IPR014729">
    <property type="entry name" value="Rossmann-like_a/b/a_fold"/>
</dbReference>
<keyword evidence="13" id="KW-1185">Reference proteome</keyword>